<reference evidence="3 4" key="1">
    <citation type="submission" date="2017-06" db="EMBL/GenBank/DDBJ databases">
        <title>Genome sequencing of cyanobaciteial culture collection at National Institute for Environmental Studies (NIES).</title>
        <authorList>
            <person name="Hirose Y."/>
            <person name="Shimura Y."/>
            <person name="Fujisawa T."/>
            <person name="Nakamura Y."/>
            <person name="Kawachi M."/>
        </authorList>
    </citation>
    <scope>NUCLEOTIDE SEQUENCE [LARGE SCALE GENOMIC DNA]</scope>
    <source>
        <strain evidence="3 4">NIES-21</strain>
    </source>
</reference>
<evidence type="ECO:0000256" key="2">
    <source>
        <dbReference type="SAM" id="Phobius"/>
    </source>
</evidence>
<sequence length="342" mass="36746">MDTLLHNPVADMYGPNFLLLYGVVIITTLLLCGRLVQDPTKNQPLPLIPAEPDPYKIAYLRSQAKGIAHLVLFNLVQQGYLQVSGQTISKIPSHPDTSNLEPIEQQVLEKFSEPATAKTSLLLATQCVQSFCIAYQEQLNDEQLLYAGKWQIWNVKVGLIGAMLILSLGGYKLLIALDKGRYNVSFLIVMGVCSIIYLLWFVSKHHSPLSHLGKRYLQQLQTTFAQLIKKARYHIPSLFDYNLLIAIFGVEALAGTSYDSYYKAFFPPTYSVRISSRTTSRSSNRSSGSSSGGSSCSSGSSGCSSYSSSSCSSGSSGDSSCSSGSSCGSSCGGGCGGCGGGD</sequence>
<feature type="region of interest" description="Disordered" evidence="1">
    <location>
        <begin position="277"/>
        <end position="342"/>
    </location>
</feature>
<keyword evidence="2" id="KW-1133">Transmembrane helix</keyword>
<dbReference type="AlphaFoldDB" id="A0A1Z4GD01"/>
<dbReference type="OrthoDB" id="482717at2"/>
<organism evidence="3 4">
    <name type="scientific">Anabaenopsis circularis NIES-21</name>
    <dbReference type="NCBI Taxonomy" id="1085406"/>
    <lineage>
        <taxon>Bacteria</taxon>
        <taxon>Bacillati</taxon>
        <taxon>Cyanobacteriota</taxon>
        <taxon>Cyanophyceae</taxon>
        <taxon>Nostocales</taxon>
        <taxon>Nodulariaceae</taxon>
        <taxon>Anabaenopsis</taxon>
    </lineage>
</organism>
<feature type="compositionally biased region" description="Gly residues" evidence="1">
    <location>
        <begin position="330"/>
        <end position="342"/>
    </location>
</feature>
<evidence type="ECO:0000313" key="3">
    <source>
        <dbReference type="EMBL" id="BAY15359.1"/>
    </source>
</evidence>
<evidence type="ECO:0000256" key="1">
    <source>
        <dbReference type="SAM" id="MobiDB-lite"/>
    </source>
</evidence>
<feature type="transmembrane region" description="Helical" evidence="2">
    <location>
        <begin position="157"/>
        <end position="176"/>
    </location>
</feature>
<dbReference type="InterPro" id="IPR026467">
    <property type="entry name" value="Ser/Gly_Cys_C_dom"/>
</dbReference>
<accession>A0A1Z4GD01</accession>
<feature type="compositionally biased region" description="Low complexity" evidence="1">
    <location>
        <begin position="277"/>
        <end position="329"/>
    </location>
</feature>
<feature type="transmembrane region" description="Helical" evidence="2">
    <location>
        <begin position="182"/>
        <end position="202"/>
    </location>
</feature>
<keyword evidence="4" id="KW-1185">Reference proteome</keyword>
<keyword evidence="2" id="KW-0812">Transmembrane</keyword>
<dbReference type="NCBIfam" id="TIGR04222">
    <property type="entry name" value="near_uncomplex"/>
    <property type="match status" value="1"/>
</dbReference>
<dbReference type="EMBL" id="AP018174">
    <property type="protein sequence ID" value="BAY15359.1"/>
    <property type="molecule type" value="Genomic_DNA"/>
</dbReference>
<dbReference type="Proteomes" id="UP000218287">
    <property type="component" value="Chromosome"/>
</dbReference>
<gene>
    <name evidence="3" type="ORF">NIES21_11760</name>
</gene>
<name>A0A1Z4GD01_9CYAN</name>
<proteinExistence type="predicted"/>
<keyword evidence="2" id="KW-0472">Membrane</keyword>
<evidence type="ECO:0008006" key="5">
    <source>
        <dbReference type="Google" id="ProtNLM"/>
    </source>
</evidence>
<evidence type="ECO:0000313" key="4">
    <source>
        <dbReference type="Proteomes" id="UP000218287"/>
    </source>
</evidence>
<protein>
    <recommendedName>
        <fullName evidence="5">TIGR04222 domain-containing membrane protein</fullName>
    </recommendedName>
</protein>
<feature type="transmembrane region" description="Helical" evidence="2">
    <location>
        <begin position="12"/>
        <end position="32"/>
    </location>
</feature>